<feature type="compositionally biased region" description="Basic and acidic residues" evidence="1">
    <location>
        <begin position="73"/>
        <end position="97"/>
    </location>
</feature>
<dbReference type="Proteomes" id="UP000317650">
    <property type="component" value="Chromosome 2"/>
</dbReference>
<evidence type="ECO:0000256" key="1">
    <source>
        <dbReference type="SAM" id="MobiDB-lite"/>
    </source>
</evidence>
<keyword evidence="3" id="KW-1185">Reference proteome</keyword>
<accession>A0A4S8IBP8</accession>
<feature type="region of interest" description="Disordered" evidence="1">
    <location>
        <begin position="67"/>
        <end position="97"/>
    </location>
</feature>
<dbReference type="EMBL" id="PYDT01000011">
    <property type="protein sequence ID" value="THU45470.1"/>
    <property type="molecule type" value="Genomic_DNA"/>
</dbReference>
<proteinExistence type="predicted"/>
<comment type="caution">
    <text evidence="2">The sequence shown here is derived from an EMBL/GenBank/DDBJ whole genome shotgun (WGS) entry which is preliminary data.</text>
</comment>
<dbReference type="STRING" id="52838.A0A4S8IBP8"/>
<evidence type="ECO:0000313" key="3">
    <source>
        <dbReference type="Proteomes" id="UP000317650"/>
    </source>
</evidence>
<dbReference type="AlphaFoldDB" id="A0A4S8IBP8"/>
<gene>
    <name evidence="2" type="ORF">C4D60_Mb02t18270</name>
</gene>
<reference evidence="2 3" key="1">
    <citation type="journal article" date="2019" name="Nat. Plants">
        <title>Genome sequencing of Musa balbisiana reveals subgenome evolution and function divergence in polyploid bananas.</title>
        <authorList>
            <person name="Yao X."/>
        </authorList>
    </citation>
    <scope>NUCLEOTIDE SEQUENCE [LARGE SCALE GENOMIC DNA]</scope>
    <source>
        <strain evidence="3">cv. DH-PKW</strain>
        <tissue evidence="2">Leaves</tissue>
    </source>
</reference>
<organism evidence="2 3">
    <name type="scientific">Musa balbisiana</name>
    <name type="common">Banana</name>
    <dbReference type="NCBI Taxonomy" id="52838"/>
    <lineage>
        <taxon>Eukaryota</taxon>
        <taxon>Viridiplantae</taxon>
        <taxon>Streptophyta</taxon>
        <taxon>Embryophyta</taxon>
        <taxon>Tracheophyta</taxon>
        <taxon>Spermatophyta</taxon>
        <taxon>Magnoliopsida</taxon>
        <taxon>Liliopsida</taxon>
        <taxon>Zingiberales</taxon>
        <taxon>Musaceae</taxon>
        <taxon>Musa</taxon>
    </lineage>
</organism>
<evidence type="ECO:0000313" key="2">
    <source>
        <dbReference type="EMBL" id="THU45470.1"/>
    </source>
</evidence>
<sequence length="107" mass="11587">MSVVFQKRSKRRPRMPSALLASCLTDVAAISRDENKKVLVVRASDPVPAKMGAGISSTSRLLRAEIPLSRHGPSKEKLDAGATAERSKSGPEVSHDGREIIAYDDLF</sequence>
<name>A0A4S8IBP8_MUSBA</name>
<protein>
    <submittedName>
        <fullName evidence="2">Uncharacterized protein</fullName>
    </submittedName>
</protein>